<reference evidence="2 3" key="1">
    <citation type="submission" date="2019-05" db="EMBL/GenBank/DDBJ databases">
        <title>Draft genome sequence of Actinomadura geliboluensis A8036.</title>
        <authorList>
            <person name="Saricaoglu S."/>
            <person name="Isik K."/>
        </authorList>
    </citation>
    <scope>NUCLEOTIDE SEQUENCE [LARGE SCALE GENOMIC DNA]</scope>
    <source>
        <strain evidence="2 3">A8036</strain>
    </source>
</reference>
<dbReference type="RefSeq" id="WP_138635790.1">
    <property type="nucleotide sequence ID" value="NZ_JASWDG010000077.1"/>
</dbReference>
<feature type="region of interest" description="Disordered" evidence="1">
    <location>
        <begin position="84"/>
        <end position="106"/>
    </location>
</feature>
<organism evidence="2 3">
    <name type="scientific">Actinomadura geliboluensis</name>
    <dbReference type="NCBI Taxonomy" id="882440"/>
    <lineage>
        <taxon>Bacteria</taxon>
        <taxon>Bacillati</taxon>
        <taxon>Actinomycetota</taxon>
        <taxon>Actinomycetes</taxon>
        <taxon>Streptosporangiales</taxon>
        <taxon>Thermomonosporaceae</taxon>
        <taxon>Actinomadura</taxon>
    </lineage>
</organism>
<gene>
    <name evidence="2" type="ORF">ETD96_08710</name>
</gene>
<accession>A0A5S4H6H9</accession>
<name>A0A5S4H6H9_9ACTN</name>
<keyword evidence="3" id="KW-1185">Reference proteome</keyword>
<dbReference type="OrthoDB" id="3480015at2"/>
<evidence type="ECO:0000313" key="2">
    <source>
        <dbReference type="EMBL" id="TMR40833.1"/>
    </source>
</evidence>
<dbReference type="EMBL" id="VCKZ01000041">
    <property type="protein sequence ID" value="TMR40833.1"/>
    <property type="molecule type" value="Genomic_DNA"/>
</dbReference>
<evidence type="ECO:0000256" key="1">
    <source>
        <dbReference type="SAM" id="MobiDB-lite"/>
    </source>
</evidence>
<dbReference type="Proteomes" id="UP000305238">
    <property type="component" value="Unassembled WGS sequence"/>
</dbReference>
<protein>
    <submittedName>
        <fullName evidence="2">Uncharacterized protein</fullName>
    </submittedName>
</protein>
<dbReference type="AlphaFoldDB" id="A0A5S4H6H9"/>
<proteinExistence type="predicted"/>
<sequence>MSNTLSEFTSSWNGARLGASMPCVSLRGTSSSRLAMPGAYARVWLRDEQRANPRDLRFEQLIQDDQGRSVFERLIEDMDVPAPATAHTGATVKGGVSGPYPWRRPV</sequence>
<comment type="caution">
    <text evidence="2">The sequence shown here is derived from an EMBL/GenBank/DDBJ whole genome shotgun (WGS) entry which is preliminary data.</text>
</comment>
<evidence type="ECO:0000313" key="3">
    <source>
        <dbReference type="Proteomes" id="UP000305238"/>
    </source>
</evidence>